<feature type="domain" description="PTS EIIB type-1" evidence="27">
    <location>
        <begin position="4"/>
        <end position="86"/>
    </location>
</feature>
<evidence type="ECO:0000256" key="1">
    <source>
        <dbReference type="ARBA" id="ARBA00001947"/>
    </source>
</evidence>
<dbReference type="NCBIfam" id="TIGR00830">
    <property type="entry name" value="PTBA"/>
    <property type="match status" value="1"/>
</dbReference>
<dbReference type="InterPro" id="IPR001996">
    <property type="entry name" value="PTS_IIB_1"/>
</dbReference>
<feature type="transmembrane region" description="Helical" evidence="25">
    <location>
        <begin position="148"/>
        <end position="168"/>
    </location>
</feature>
<dbReference type="FunFam" id="2.70.70.10:FF:000001">
    <property type="entry name" value="PTS system glucose-specific IIA component"/>
    <property type="match status" value="1"/>
</dbReference>
<dbReference type="PANTHER" id="PTHR30175:SF1">
    <property type="entry name" value="PTS SYSTEM ARBUTIN-, CELLOBIOSE-, AND SALICIN-SPECIFIC EIIBC COMPONENT-RELATED"/>
    <property type="match status" value="1"/>
</dbReference>
<dbReference type="Pfam" id="PF02378">
    <property type="entry name" value="PTS_EIIC"/>
    <property type="match status" value="1"/>
</dbReference>
<dbReference type="PROSITE" id="PS51103">
    <property type="entry name" value="PTS_EIIC_TYPE_1"/>
    <property type="match status" value="1"/>
</dbReference>
<comment type="caution">
    <text evidence="29">The sequence shown here is derived from an EMBL/GenBank/DDBJ whole genome shotgun (WGS) entry which is preliminary data.</text>
</comment>
<keyword evidence="10" id="KW-0808">Transferase</keyword>
<dbReference type="GO" id="GO:0015771">
    <property type="term" value="P:trehalose transport"/>
    <property type="evidence" value="ECO:0007669"/>
    <property type="project" value="TreeGrafter"/>
</dbReference>
<keyword evidence="12 25" id="KW-0812">Transmembrane</keyword>
<feature type="active site" description="Phosphocysteine intermediate; for EIIB activity" evidence="24">
    <location>
        <position position="26"/>
    </location>
</feature>
<dbReference type="GO" id="GO:0008982">
    <property type="term" value="F:protein-N(PI)-phosphohistidine-sugar phosphotransferase activity"/>
    <property type="evidence" value="ECO:0007669"/>
    <property type="project" value="InterPro"/>
</dbReference>
<evidence type="ECO:0000256" key="13">
    <source>
        <dbReference type="ARBA" id="ARBA00022777"/>
    </source>
</evidence>
<feature type="transmembrane region" description="Helical" evidence="25">
    <location>
        <begin position="286"/>
        <end position="310"/>
    </location>
</feature>
<dbReference type="PROSITE" id="PS51098">
    <property type="entry name" value="PTS_EIIB_TYPE_1"/>
    <property type="match status" value="1"/>
</dbReference>
<dbReference type="FunFam" id="3.30.1360.60:FF:000001">
    <property type="entry name" value="PTS system glucose-specific IIBC component PtsG"/>
    <property type="match status" value="1"/>
</dbReference>
<name>A0A506V9L1_9GAMM</name>
<dbReference type="OrthoDB" id="92465at2"/>
<feature type="transmembrane region" description="Helical" evidence="25">
    <location>
        <begin position="112"/>
        <end position="136"/>
    </location>
</feature>
<dbReference type="GO" id="GO:0016301">
    <property type="term" value="F:kinase activity"/>
    <property type="evidence" value="ECO:0007669"/>
    <property type="project" value="UniProtKB-KW"/>
</dbReference>
<comment type="cofactor">
    <cofactor evidence="1">
        <name>Zn(2+)</name>
        <dbReference type="ChEBI" id="CHEBI:29105"/>
    </cofactor>
</comment>
<dbReference type="InterPro" id="IPR013013">
    <property type="entry name" value="PTS_EIIC_1"/>
</dbReference>
<keyword evidence="9" id="KW-0762">Sugar transport</keyword>
<keyword evidence="7" id="KW-0997">Cell inner membrane</keyword>
<dbReference type="InterPro" id="IPR011297">
    <property type="entry name" value="PTS_IIABC_b_glu"/>
</dbReference>
<keyword evidence="8" id="KW-0597">Phosphoprotein</keyword>
<dbReference type="PROSITE" id="PS01035">
    <property type="entry name" value="PTS_EIIB_TYPE_1_CYS"/>
    <property type="match status" value="1"/>
</dbReference>
<evidence type="ECO:0000313" key="30">
    <source>
        <dbReference type="Proteomes" id="UP000319523"/>
    </source>
</evidence>
<accession>A0A506V9L1</accession>
<dbReference type="PANTHER" id="PTHR30175">
    <property type="entry name" value="PHOSPHOTRANSFERASE SYSTEM TRANSPORT PROTEIN"/>
    <property type="match status" value="1"/>
</dbReference>
<dbReference type="GO" id="GO:0005886">
    <property type="term" value="C:plasma membrane"/>
    <property type="evidence" value="ECO:0007669"/>
    <property type="project" value="UniProtKB-SubCell"/>
</dbReference>
<evidence type="ECO:0000256" key="10">
    <source>
        <dbReference type="ARBA" id="ARBA00022679"/>
    </source>
</evidence>
<evidence type="ECO:0000256" key="23">
    <source>
        <dbReference type="ARBA" id="ARBA00047336"/>
    </source>
</evidence>
<reference evidence="29 30" key="1">
    <citation type="submission" date="2019-06" db="EMBL/GenBank/DDBJ databases">
        <authorList>
            <person name="Yang Y."/>
        </authorList>
    </citation>
    <scope>NUCLEOTIDE SEQUENCE [LARGE SCALE GENOMIC DNA]</scope>
    <source>
        <strain evidence="29 30">BIT-26</strain>
    </source>
</reference>
<evidence type="ECO:0000256" key="12">
    <source>
        <dbReference type="ARBA" id="ARBA00022692"/>
    </source>
</evidence>
<keyword evidence="13" id="KW-0418">Kinase</keyword>
<dbReference type="Gene3D" id="2.70.70.10">
    <property type="entry name" value="Glucose Permease (Domain IIA)"/>
    <property type="match status" value="1"/>
</dbReference>
<dbReference type="SUPFAM" id="SSF51261">
    <property type="entry name" value="Duplicated hybrid motif"/>
    <property type="match status" value="1"/>
</dbReference>
<dbReference type="InterPro" id="IPR011055">
    <property type="entry name" value="Dup_hybrid_motif"/>
</dbReference>
<feature type="transmembrane region" description="Helical" evidence="25">
    <location>
        <begin position="174"/>
        <end position="195"/>
    </location>
</feature>
<dbReference type="InterPro" id="IPR050558">
    <property type="entry name" value="PTS_Sugar-Specific_Components"/>
</dbReference>
<dbReference type="PROSITE" id="PS00371">
    <property type="entry name" value="PTS_EIIA_TYPE_1_HIS"/>
    <property type="match status" value="1"/>
</dbReference>
<feature type="transmembrane region" description="Helical" evidence="25">
    <location>
        <begin position="250"/>
        <end position="274"/>
    </location>
</feature>
<evidence type="ECO:0000256" key="9">
    <source>
        <dbReference type="ARBA" id="ARBA00022597"/>
    </source>
</evidence>
<dbReference type="EMBL" id="VHQI01000005">
    <property type="protein sequence ID" value="TPW42216.1"/>
    <property type="molecule type" value="Genomic_DNA"/>
</dbReference>
<protein>
    <recommendedName>
        <fullName evidence="19">PTS system glucose-specific EIIA component</fullName>
        <ecNumber evidence="3">2.7.1.199</ecNumber>
    </recommendedName>
    <alternativeName>
        <fullName evidence="22">EIIA-Glc</fullName>
    </alternativeName>
    <alternativeName>
        <fullName evidence="17">EIICB-Glc</fullName>
    </alternativeName>
    <alternativeName>
        <fullName evidence="21">EIII-Glc</fullName>
    </alternativeName>
    <alternativeName>
        <fullName evidence="20">Glucose-specific phosphotransferase enzyme IIA component</fullName>
    </alternativeName>
    <alternativeName>
        <fullName evidence="4">PTS system glucose-specific EIICB component</fullName>
    </alternativeName>
</protein>
<evidence type="ECO:0000256" key="17">
    <source>
        <dbReference type="ARBA" id="ARBA00032303"/>
    </source>
</evidence>
<evidence type="ECO:0000256" key="8">
    <source>
        <dbReference type="ARBA" id="ARBA00022553"/>
    </source>
</evidence>
<evidence type="ECO:0000259" key="26">
    <source>
        <dbReference type="PROSITE" id="PS51093"/>
    </source>
</evidence>
<keyword evidence="30" id="KW-1185">Reference proteome</keyword>
<evidence type="ECO:0000256" key="11">
    <source>
        <dbReference type="ARBA" id="ARBA00022683"/>
    </source>
</evidence>
<evidence type="ECO:0000256" key="7">
    <source>
        <dbReference type="ARBA" id="ARBA00022519"/>
    </source>
</evidence>
<evidence type="ECO:0000256" key="25">
    <source>
        <dbReference type="SAM" id="Phobius"/>
    </source>
</evidence>
<organism evidence="29 30">
    <name type="scientific">Mixta tenebrionis</name>
    <dbReference type="NCBI Taxonomy" id="2562439"/>
    <lineage>
        <taxon>Bacteria</taxon>
        <taxon>Pseudomonadati</taxon>
        <taxon>Pseudomonadota</taxon>
        <taxon>Gammaproteobacteria</taxon>
        <taxon>Enterobacterales</taxon>
        <taxon>Erwiniaceae</taxon>
        <taxon>Mixta</taxon>
    </lineage>
</organism>
<sequence length="670" mass="68940">MPNQQIARDIISGVGGSDNIASVIHCATRLRFKLKDMALADSEGLKAHPGVIMVVISGGQFQVVIGNHVHEVWQAICQQLGYSEEKPAAAENAEKERKEKLFDRLIDTISGIFTPFLGVLAGAGILKGVLALCVACDWMTPESGTYKIWYVASDALFYFLPLVLGYTAGKKFGGSPFLTMVIGGALTHPLMIEAFETGAQAGAPAQLFLGIPVTFLNYSGSVIPIIFAAWLSCWLEKQCAKALPGVIKNLFTPLICLMVTVPLTFLLIGPLATWLSHALAEGYQTIYAFAPWLAGCVVGGLWQVCVIFGLHWGFIPLMMNNLAVLGQDTLVPLVLPAVMGQAGASLGVMLRTRDAQLKMLAGSGTTAAIFGITEPAVYGVTLPRRRPFIFGCIGGALGGAVVALSASHTYSFGLVSVFTLAQLIPAGGIDASVWGAAGGALLALLVSAVLTLIAGMPAAAAGAATAAAAPPAASAAAPPAASAAAPSASAPSASAPSASAPSAARRALFTAGQADGATLLAPLSGAVVALDQVADATFASGLLGSGAAIVPQDGVVVSPFYGEVASLFSTRHAIGLLSDSGIELLIHIGIDTVKLNGEHFTAHVKPGDAVQPGDLLLEFNRQAILDAGFDLTTPIVISNSEDFTEVVTLADSSAIHAGAPFLGVRHDNKE</sequence>
<dbReference type="InterPro" id="IPR001127">
    <property type="entry name" value="PTS_EIIA_1_perm"/>
</dbReference>
<evidence type="ECO:0000313" key="29">
    <source>
        <dbReference type="EMBL" id="TPW42216.1"/>
    </source>
</evidence>
<feature type="transmembrane region" description="Helical" evidence="25">
    <location>
        <begin position="330"/>
        <end position="350"/>
    </location>
</feature>
<evidence type="ECO:0000256" key="5">
    <source>
        <dbReference type="ARBA" id="ARBA00022448"/>
    </source>
</evidence>
<dbReference type="CDD" id="cd00212">
    <property type="entry name" value="PTS_IIB_glc"/>
    <property type="match status" value="1"/>
</dbReference>
<keyword evidence="11" id="KW-0598">Phosphotransferase system</keyword>
<keyword evidence="14" id="KW-0862">Zinc</keyword>
<keyword evidence="16 25" id="KW-0472">Membrane</keyword>
<dbReference type="Proteomes" id="UP000319523">
    <property type="component" value="Unassembled WGS sequence"/>
</dbReference>
<dbReference type="PROSITE" id="PS51093">
    <property type="entry name" value="PTS_EIIA_TYPE_1"/>
    <property type="match status" value="1"/>
</dbReference>
<comment type="function">
    <text evidence="18">The phosphoenolpyruvate-dependent sugar phosphotransferase system (sugar PTS), a major carbohydrate active transport system, catalyzes the phosphorylation of incoming sugar substrates concomitantly with their translocation across the cell membrane. The enzyme II complex composed of PtsG and Crr is involved in glucose transport.</text>
</comment>
<evidence type="ECO:0000259" key="27">
    <source>
        <dbReference type="PROSITE" id="PS51098"/>
    </source>
</evidence>
<feature type="transmembrane region" description="Helical" evidence="25">
    <location>
        <begin position="207"/>
        <end position="230"/>
    </location>
</feature>
<dbReference type="Pfam" id="PF00367">
    <property type="entry name" value="PTS_EIIB"/>
    <property type="match status" value="1"/>
</dbReference>
<evidence type="ECO:0000256" key="20">
    <source>
        <dbReference type="ARBA" id="ARBA00042296"/>
    </source>
</evidence>
<feature type="domain" description="PTS EIIA type-1" evidence="26">
    <location>
        <begin position="535"/>
        <end position="639"/>
    </location>
</feature>
<gene>
    <name evidence="29" type="primary">bglF</name>
    <name evidence="29" type="ORF">FKM52_09200</name>
</gene>
<dbReference type="GO" id="GO:0009401">
    <property type="term" value="P:phosphoenolpyruvate-dependent sugar phosphotransferase system"/>
    <property type="evidence" value="ECO:0007669"/>
    <property type="project" value="UniProtKB-KW"/>
</dbReference>
<dbReference type="InterPro" id="IPR003352">
    <property type="entry name" value="PTS_EIIC"/>
</dbReference>
<dbReference type="InterPro" id="IPR036878">
    <property type="entry name" value="Glu_permease_IIB"/>
</dbReference>
<evidence type="ECO:0000256" key="2">
    <source>
        <dbReference type="ARBA" id="ARBA00004651"/>
    </source>
</evidence>
<dbReference type="GO" id="GO:0090589">
    <property type="term" value="F:protein-phosphocysteine-trehalose phosphotransferase system transporter activity"/>
    <property type="evidence" value="ECO:0007669"/>
    <property type="project" value="TreeGrafter"/>
</dbReference>
<dbReference type="SUPFAM" id="SSF55604">
    <property type="entry name" value="Glucose permease domain IIB"/>
    <property type="match status" value="1"/>
</dbReference>
<evidence type="ECO:0000256" key="22">
    <source>
        <dbReference type="ARBA" id="ARBA00042873"/>
    </source>
</evidence>
<evidence type="ECO:0000256" key="6">
    <source>
        <dbReference type="ARBA" id="ARBA00022475"/>
    </source>
</evidence>
<proteinExistence type="predicted"/>
<keyword evidence="15 25" id="KW-1133">Transmembrane helix</keyword>
<dbReference type="Gene3D" id="3.30.1360.60">
    <property type="entry name" value="Glucose permease domain IIB"/>
    <property type="match status" value="1"/>
</dbReference>
<comment type="subcellular location">
    <subcellularLocation>
        <location evidence="2">Cell membrane</location>
        <topology evidence="2">Multi-pass membrane protein</topology>
    </subcellularLocation>
</comment>
<dbReference type="EC" id="2.7.1.199" evidence="3"/>
<evidence type="ECO:0000256" key="15">
    <source>
        <dbReference type="ARBA" id="ARBA00022989"/>
    </source>
</evidence>
<evidence type="ECO:0000256" key="16">
    <source>
        <dbReference type="ARBA" id="ARBA00023136"/>
    </source>
</evidence>
<dbReference type="InterPro" id="IPR018113">
    <property type="entry name" value="PTrfase_EIIB_Cys"/>
</dbReference>
<feature type="domain" description="PTS EIIC type-1" evidence="28">
    <location>
        <begin position="107"/>
        <end position="470"/>
    </location>
</feature>
<evidence type="ECO:0000259" key="28">
    <source>
        <dbReference type="PROSITE" id="PS51103"/>
    </source>
</evidence>
<feature type="transmembrane region" description="Helical" evidence="25">
    <location>
        <begin position="431"/>
        <end position="453"/>
    </location>
</feature>
<evidence type="ECO:0000256" key="3">
    <source>
        <dbReference type="ARBA" id="ARBA00011910"/>
    </source>
</evidence>
<dbReference type="Pfam" id="PF00358">
    <property type="entry name" value="PTS_EIIA_1"/>
    <property type="match status" value="1"/>
</dbReference>
<keyword evidence="5" id="KW-0813">Transport</keyword>
<evidence type="ECO:0000256" key="4">
    <source>
        <dbReference type="ARBA" id="ARBA00021468"/>
    </source>
</evidence>
<evidence type="ECO:0000256" key="21">
    <source>
        <dbReference type="ARBA" id="ARBA00042526"/>
    </source>
</evidence>
<dbReference type="NCBIfam" id="NF007335">
    <property type="entry name" value="PRK09824.1"/>
    <property type="match status" value="1"/>
</dbReference>
<evidence type="ECO:0000256" key="19">
    <source>
        <dbReference type="ARBA" id="ARBA00039163"/>
    </source>
</evidence>
<evidence type="ECO:0000256" key="18">
    <source>
        <dbReference type="ARBA" id="ARBA00037252"/>
    </source>
</evidence>
<dbReference type="RefSeq" id="WP_141175920.1">
    <property type="nucleotide sequence ID" value="NZ_JBHUFX010000036.1"/>
</dbReference>
<feature type="transmembrane region" description="Helical" evidence="25">
    <location>
        <begin position="388"/>
        <end position="411"/>
    </location>
</feature>
<evidence type="ECO:0000256" key="24">
    <source>
        <dbReference type="PROSITE-ProRule" id="PRU00421"/>
    </source>
</evidence>
<dbReference type="NCBIfam" id="TIGR01995">
    <property type="entry name" value="PTS-II-ABC-beta"/>
    <property type="match status" value="1"/>
</dbReference>
<dbReference type="AlphaFoldDB" id="A0A506V9L1"/>
<evidence type="ECO:0000256" key="14">
    <source>
        <dbReference type="ARBA" id="ARBA00022833"/>
    </source>
</evidence>
<comment type="catalytic activity">
    <reaction evidence="23">
        <text>N(pros)-phospho-L-histidyl-[protein] + D-glucose(out) = D-glucose 6-phosphate(in) + L-histidyl-[protein]</text>
        <dbReference type="Rhea" id="RHEA:33367"/>
        <dbReference type="Rhea" id="RHEA-COMP:9745"/>
        <dbReference type="Rhea" id="RHEA-COMP:9746"/>
        <dbReference type="ChEBI" id="CHEBI:4167"/>
        <dbReference type="ChEBI" id="CHEBI:29979"/>
        <dbReference type="ChEBI" id="CHEBI:61548"/>
        <dbReference type="ChEBI" id="CHEBI:64837"/>
        <dbReference type="EC" id="2.7.1.199"/>
    </reaction>
</comment>
<keyword evidence="6" id="KW-1003">Cell membrane</keyword>